<proteinExistence type="predicted"/>
<accession>A0A8X6RBI7</accession>
<comment type="caution">
    <text evidence="1">The sequence shown here is derived from an EMBL/GenBank/DDBJ whole genome shotgun (WGS) entry which is preliminary data.</text>
</comment>
<sequence length="202" mass="23860">MFWEMENVEEERTKNEEAIFCEDHFIKTHSRDDEGRYVVKMPLKNEPNCLEESMDIALKELNVLWTRVIRDHQYLKLYKDFIHEYEQLGHMKEVAAENDNSEITYYMPHHDILRPEKSTTKLRLIYNATNPTSNGLSLNSILYNGGLVQNDLFTIMIKLRAHPYAFTADVKIVYRMILIHESQQPLLRNLWKESPNGSGENL</sequence>
<gene>
    <name evidence="1" type="primary">X975_01402</name>
    <name evidence="1" type="ORF">TNCV_3577731</name>
</gene>
<organism evidence="1 2">
    <name type="scientific">Trichonephila clavipes</name>
    <name type="common">Golden silk orbweaver</name>
    <name type="synonym">Nephila clavipes</name>
    <dbReference type="NCBI Taxonomy" id="2585209"/>
    <lineage>
        <taxon>Eukaryota</taxon>
        <taxon>Metazoa</taxon>
        <taxon>Ecdysozoa</taxon>
        <taxon>Arthropoda</taxon>
        <taxon>Chelicerata</taxon>
        <taxon>Arachnida</taxon>
        <taxon>Araneae</taxon>
        <taxon>Araneomorphae</taxon>
        <taxon>Entelegynae</taxon>
        <taxon>Araneoidea</taxon>
        <taxon>Nephilidae</taxon>
        <taxon>Trichonephila</taxon>
    </lineage>
</organism>
<evidence type="ECO:0000313" key="1">
    <source>
        <dbReference type="EMBL" id="GFX91943.1"/>
    </source>
</evidence>
<reference evidence="1" key="1">
    <citation type="submission" date="2020-08" db="EMBL/GenBank/DDBJ databases">
        <title>Multicomponent nature underlies the extraordinary mechanical properties of spider dragline silk.</title>
        <authorList>
            <person name="Kono N."/>
            <person name="Nakamura H."/>
            <person name="Mori M."/>
            <person name="Yoshida Y."/>
            <person name="Ohtoshi R."/>
            <person name="Malay A.D."/>
            <person name="Moran D.A.P."/>
            <person name="Tomita M."/>
            <person name="Numata K."/>
            <person name="Arakawa K."/>
        </authorList>
    </citation>
    <scope>NUCLEOTIDE SEQUENCE</scope>
</reference>
<dbReference type="EMBL" id="BMAU01021137">
    <property type="protein sequence ID" value="GFX91943.1"/>
    <property type="molecule type" value="Genomic_DNA"/>
</dbReference>
<name>A0A8X6RBI7_TRICX</name>
<dbReference type="GO" id="GO:0071897">
    <property type="term" value="P:DNA biosynthetic process"/>
    <property type="evidence" value="ECO:0007669"/>
    <property type="project" value="UniProtKB-ARBA"/>
</dbReference>
<dbReference type="SUPFAM" id="SSF56672">
    <property type="entry name" value="DNA/RNA polymerases"/>
    <property type="match status" value="1"/>
</dbReference>
<dbReference type="PANTHER" id="PTHR47331:SF5">
    <property type="entry name" value="RIBONUCLEASE H"/>
    <property type="match status" value="1"/>
</dbReference>
<dbReference type="AlphaFoldDB" id="A0A8X6RBI7"/>
<protein>
    <submittedName>
        <fullName evidence="1">Uncharacterized protein</fullName>
    </submittedName>
</protein>
<dbReference type="PANTHER" id="PTHR47331">
    <property type="entry name" value="PHD-TYPE DOMAIN-CONTAINING PROTEIN"/>
    <property type="match status" value="1"/>
</dbReference>
<dbReference type="InterPro" id="IPR043502">
    <property type="entry name" value="DNA/RNA_pol_sf"/>
</dbReference>
<evidence type="ECO:0000313" key="2">
    <source>
        <dbReference type="Proteomes" id="UP000887159"/>
    </source>
</evidence>
<dbReference type="Proteomes" id="UP000887159">
    <property type="component" value="Unassembled WGS sequence"/>
</dbReference>
<keyword evidence="2" id="KW-1185">Reference proteome</keyword>